<dbReference type="GO" id="GO:0032259">
    <property type="term" value="P:methylation"/>
    <property type="evidence" value="ECO:0007669"/>
    <property type="project" value="UniProtKB-KW"/>
</dbReference>
<dbReference type="OMA" id="ADVKFQM"/>
<evidence type="ECO:0000256" key="4">
    <source>
        <dbReference type="ARBA" id="ARBA00022490"/>
    </source>
</evidence>
<accession>A7THF5</accession>
<evidence type="ECO:0000256" key="6">
    <source>
        <dbReference type="ARBA" id="ARBA00022679"/>
    </source>
</evidence>
<dbReference type="EC" id="2.1.1.85" evidence="3"/>
<dbReference type="STRING" id="436907.A7THF5"/>
<protein>
    <recommendedName>
        <fullName evidence="3">protein-histidine N-methyltransferase</fullName>
        <ecNumber evidence="3">2.1.1.85</ecNumber>
    </recommendedName>
</protein>
<dbReference type="AlphaFoldDB" id="A7THF5"/>
<evidence type="ECO:0000256" key="9">
    <source>
        <dbReference type="ARBA" id="ARBA00038126"/>
    </source>
</evidence>
<sequence length="399" mass="45043">MLIARFMLGPDIIIGKHKIYLIRTIAMSFSFGFTSNDFSDDELEDSIPSQNISGQTKSCTIETLNPLDSERLLQSDIAQPHLENLGLILTLLKDVRVSFEKVNTPITNATLFRRELFDVKHQLMGEFDELNNSNSTELEILMGETSEDLRKNIYEGGLKSWECSIDLVEYLNDLDKSGKLNGIDTVVELGCGTALPSEFIFEMALKSNRTDPLTLVLSDYNNSVLRLVTIPNLIITWAKSVLNEEQWKTLQTSSDENIPVYDDELLFTQELLEAFVKDLQQRNIYLKFMSGSWSRKFSGMLKANINPSKGFLILTSETIYQPENLPVISETVLDLILSYKATVPTEALVAAKDIYFGVGGSIVEFENYLNNKINKDGLDFMHETFKINSGLKRSIVSIK</sequence>
<keyword evidence="7" id="KW-0949">S-adenosyl-L-methionine</keyword>
<dbReference type="FunCoup" id="A7THF5">
    <property type="interactions" value="1645"/>
</dbReference>
<evidence type="ECO:0000256" key="3">
    <source>
        <dbReference type="ARBA" id="ARBA00012533"/>
    </source>
</evidence>
<dbReference type="InterPro" id="IPR029063">
    <property type="entry name" value="SAM-dependent_MTases_sf"/>
</dbReference>
<proteinExistence type="inferred from homology"/>
<dbReference type="InterPro" id="IPR019410">
    <property type="entry name" value="Methyltransf_16"/>
</dbReference>
<keyword evidence="5" id="KW-0489">Methyltransferase</keyword>
<dbReference type="RefSeq" id="XP_001646137.1">
    <property type="nucleotide sequence ID" value="XM_001646087.1"/>
</dbReference>
<dbReference type="Proteomes" id="UP000000267">
    <property type="component" value="Unassembled WGS sequence"/>
</dbReference>
<comment type="subcellular location">
    <subcellularLocation>
        <location evidence="2">Cytoplasm</location>
    </subcellularLocation>
    <subcellularLocation>
        <location evidence="1">Nucleus</location>
    </subcellularLocation>
</comment>
<organism evidence="11">
    <name type="scientific">Vanderwaltozyma polyspora (strain ATCC 22028 / DSM 70294 / BCRC 21397 / CBS 2163 / NBRC 10782 / NRRL Y-8283 / UCD 57-17)</name>
    <name type="common">Kluyveromyces polysporus</name>
    <dbReference type="NCBI Taxonomy" id="436907"/>
    <lineage>
        <taxon>Eukaryota</taxon>
        <taxon>Fungi</taxon>
        <taxon>Dikarya</taxon>
        <taxon>Ascomycota</taxon>
        <taxon>Saccharomycotina</taxon>
        <taxon>Saccharomycetes</taxon>
        <taxon>Saccharomycetales</taxon>
        <taxon>Saccharomycetaceae</taxon>
        <taxon>Vanderwaltozyma</taxon>
    </lineage>
</organism>
<evidence type="ECO:0000256" key="2">
    <source>
        <dbReference type="ARBA" id="ARBA00004496"/>
    </source>
</evidence>
<name>A7THF5_VANPO</name>
<gene>
    <name evidence="10" type="ORF">Kpol_1039p28</name>
</gene>
<dbReference type="PANTHER" id="PTHR14614:SF39">
    <property type="entry name" value="HISTIDINE PROTEIN METHYLTRANSFERASE 1 HOMOLOG"/>
    <property type="match status" value="1"/>
</dbReference>
<keyword evidence="4" id="KW-0963">Cytoplasm</keyword>
<evidence type="ECO:0000256" key="8">
    <source>
        <dbReference type="ARBA" id="ARBA00023242"/>
    </source>
</evidence>
<dbReference type="GO" id="GO:0005737">
    <property type="term" value="C:cytoplasm"/>
    <property type="evidence" value="ECO:0007669"/>
    <property type="project" value="UniProtKB-SubCell"/>
</dbReference>
<dbReference type="GeneID" id="5546556"/>
<dbReference type="Gene3D" id="3.40.50.150">
    <property type="entry name" value="Vaccinia Virus protein VP39"/>
    <property type="match status" value="1"/>
</dbReference>
<dbReference type="KEGG" id="vpo:Kpol_1039p28"/>
<keyword evidence="8" id="KW-0539">Nucleus</keyword>
<dbReference type="OrthoDB" id="1723750at2759"/>
<keyword evidence="6" id="KW-0808">Transferase</keyword>
<dbReference type="GO" id="GO:0045903">
    <property type="term" value="P:positive regulation of translational fidelity"/>
    <property type="evidence" value="ECO:0007669"/>
    <property type="project" value="EnsemblFungi"/>
</dbReference>
<dbReference type="HOGENOM" id="CLU_038704_1_1_1"/>
<dbReference type="GO" id="GO:0018064">
    <property type="term" value="F:protein-L-histidine N-tele-methyltransferase activity"/>
    <property type="evidence" value="ECO:0007669"/>
    <property type="project" value="UniProtKB-EC"/>
</dbReference>
<evidence type="ECO:0000313" key="10">
    <source>
        <dbReference type="EMBL" id="EDO18279.1"/>
    </source>
</evidence>
<dbReference type="GO" id="GO:0005634">
    <property type="term" value="C:nucleus"/>
    <property type="evidence" value="ECO:0007669"/>
    <property type="project" value="UniProtKB-SubCell"/>
</dbReference>
<comment type="similarity">
    <text evidence="9">Belongs to the methyltransferase superfamily. METTL18 family.</text>
</comment>
<keyword evidence="11" id="KW-1185">Reference proteome</keyword>
<dbReference type="PANTHER" id="PTHR14614">
    <property type="entry name" value="HEPATOCELLULAR CARCINOMA-ASSOCIATED ANTIGEN"/>
    <property type="match status" value="1"/>
</dbReference>
<dbReference type="EMBL" id="DS480391">
    <property type="protein sequence ID" value="EDO18279.1"/>
    <property type="molecule type" value="Genomic_DNA"/>
</dbReference>
<evidence type="ECO:0000256" key="7">
    <source>
        <dbReference type="ARBA" id="ARBA00022691"/>
    </source>
</evidence>
<dbReference type="PhylomeDB" id="A7THF5"/>
<reference evidence="10 11" key="1">
    <citation type="journal article" date="2007" name="Proc. Natl. Acad. Sci. U.S.A.">
        <title>Independent sorting-out of thousands of duplicated gene pairs in two yeast species descended from a whole-genome duplication.</title>
        <authorList>
            <person name="Scannell D.R."/>
            <person name="Frank A.C."/>
            <person name="Conant G.C."/>
            <person name="Byrne K.P."/>
            <person name="Woolfit M."/>
            <person name="Wolfe K.H."/>
        </authorList>
    </citation>
    <scope>NUCLEOTIDE SEQUENCE [LARGE SCALE GENOMIC DNA]</scope>
    <source>
        <strain evidence="11">ATCC 22028 / DSM 70294 / BCRC 21397 / CBS 2163 / NBRC 10782 / NRRL Y-8283 / UCD 57-17</strain>
    </source>
</reference>
<evidence type="ECO:0000256" key="5">
    <source>
        <dbReference type="ARBA" id="ARBA00022603"/>
    </source>
</evidence>
<dbReference type="InParanoid" id="A7THF5"/>
<dbReference type="eggNOG" id="KOG2920">
    <property type="taxonomic scope" value="Eukaryota"/>
</dbReference>
<dbReference type="GO" id="GO:0000027">
    <property type="term" value="P:ribosomal large subunit assembly"/>
    <property type="evidence" value="ECO:0007669"/>
    <property type="project" value="EnsemblFungi"/>
</dbReference>
<evidence type="ECO:0000313" key="11">
    <source>
        <dbReference type="Proteomes" id="UP000000267"/>
    </source>
</evidence>
<evidence type="ECO:0000256" key="1">
    <source>
        <dbReference type="ARBA" id="ARBA00004123"/>
    </source>
</evidence>